<comment type="caution">
    <text evidence="3">The sequence shown here is derived from an EMBL/GenBank/DDBJ whole genome shotgun (WGS) entry which is preliminary data.</text>
</comment>
<reference evidence="3 4" key="1">
    <citation type="submission" date="2022-02" db="EMBL/GenBank/DDBJ databases">
        <title>The car tank lid bacteriome: a reservoir of bacteria with potential in bioremediation of fuel.</title>
        <authorList>
            <person name="Vidal-Verdu A."/>
            <person name="Gomez-Martinez D."/>
            <person name="Latorre-Perez A."/>
            <person name="Pereto J."/>
            <person name="Porcar M."/>
        </authorList>
    </citation>
    <scope>NUCLEOTIDE SEQUENCE [LARGE SCALE GENOMIC DNA]</scope>
    <source>
        <strain evidence="3 4">4D.3</strain>
    </source>
</reference>
<name>A0ABT0J855_9MICO</name>
<dbReference type="InterPro" id="IPR025159">
    <property type="entry name" value="AbiEi_N"/>
</dbReference>
<evidence type="ECO:0000256" key="1">
    <source>
        <dbReference type="SAM" id="Phobius"/>
    </source>
</evidence>
<keyword evidence="1" id="KW-0812">Transmembrane</keyword>
<dbReference type="RefSeq" id="WP_416345510.1">
    <property type="nucleotide sequence ID" value="NZ_JALQCY010000006.1"/>
</dbReference>
<gene>
    <name evidence="3" type="ORF">M1843_18080</name>
</gene>
<dbReference type="Pfam" id="PF13338">
    <property type="entry name" value="AbiEi_4"/>
    <property type="match status" value="1"/>
</dbReference>
<evidence type="ECO:0000313" key="3">
    <source>
        <dbReference type="EMBL" id="MCK9795659.1"/>
    </source>
</evidence>
<organism evidence="3 4">
    <name type="scientific">Isoptericola peretonis</name>
    <dbReference type="NCBI Taxonomy" id="2918523"/>
    <lineage>
        <taxon>Bacteria</taxon>
        <taxon>Bacillati</taxon>
        <taxon>Actinomycetota</taxon>
        <taxon>Actinomycetes</taxon>
        <taxon>Micrococcales</taxon>
        <taxon>Promicromonosporaceae</taxon>
        <taxon>Isoptericola</taxon>
    </lineage>
</organism>
<keyword evidence="4" id="KW-1185">Reference proteome</keyword>
<keyword evidence="1" id="KW-1133">Transmembrane helix</keyword>
<feature type="transmembrane region" description="Helical" evidence="1">
    <location>
        <begin position="76"/>
        <end position="102"/>
    </location>
</feature>
<dbReference type="EMBL" id="JALQCY010000006">
    <property type="protein sequence ID" value="MCK9795659.1"/>
    <property type="molecule type" value="Genomic_DNA"/>
</dbReference>
<proteinExistence type="predicted"/>
<dbReference type="Proteomes" id="UP001651050">
    <property type="component" value="Unassembled WGS sequence"/>
</dbReference>
<protein>
    <submittedName>
        <fullName evidence="3">Type IV toxin-antitoxin system AbiEi family antitoxin domain-containing protein</fullName>
    </submittedName>
</protein>
<sequence length="330" mass="36233">MRPLTPPPQALLDVAARQEGLVTTGQCEAAGMSADRLVRMVRQGRWVRLSTGVYDTDPVPVDDRDRDDLFDHRRRYLAWSGLLAFGPTAVAVGQAALALHAIQGLPVRITPEVMLPGGSGRGSRDGVTVRQFDPRLPTELVLGRRVAPVLHALAQAVPALDRRHAVALLDNAVHSGRISRAEVEVAHDLARGRRGVERTHPWWRLVDGRAESPLETWARLECIDAGIPPDDLQREIFASDGRFLGRGDLLWRLPDGRWFLLEMDGTAAHSTPEALYADRARQNALVTEGDVVVRRATAAELQVPGRLGDETARRLHGAGWRADLPHTDSA</sequence>
<accession>A0ABT0J855</accession>
<feature type="domain" description="AbiEi antitoxin N-terminal" evidence="2">
    <location>
        <begin position="9"/>
        <end position="54"/>
    </location>
</feature>
<evidence type="ECO:0000313" key="4">
    <source>
        <dbReference type="Proteomes" id="UP001651050"/>
    </source>
</evidence>
<evidence type="ECO:0000259" key="2">
    <source>
        <dbReference type="Pfam" id="PF13338"/>
    </source>
</evidence>
<keyword evidence="1" id="KW-0472">Membrane</keyword>